<evidence type="ECO:0000313" key="1">
    <source>
        <dbReference type="EMBL" id="ETJ42327.1"/>
    </source>
</evidence>
<accession>W1YIQ0</accession>
<reference evidence="1" key="1">
    <citation type="submission" date="2013-12" db="EMBL/GenBank/DDBJ databases">
        <title>A Varibaculum cambriense genome reconstructed from a premature infant gut community with otherwise low bacterial novelty that shifts toward anaerobic metabolism during the third week of life.</title>
        <authorList>
            <person name="Brown C.T."/>
            <person name="Sharon I."/>
            <person name="Thomas B.C."/>
            <person name="Castelle C.J."/>
            <person name="Morowitz M.J."/>
            <person name="Banfield J.F."/>
        </authorList>
    </citation>
    <scope>NUCLEOTIDE SEQUENCE</scope>
</reference>
<feature type="non-terminal residue" evidence="1">
    <location>
        <position position="89"/>
    </location>
</feature>
<dbReference type="EMBL" id="AZMM01003707">
    <property type="protein sequence ID" value="ETJ42327.1"/>
    <property type="molecule type" value="Genomic_DNA"/>
</dbReference>
<comment type="caution">
    <text evidence="1">The sequence shown here is derived from an EMBL/GenBank/DDBJ whole genome shotgun (WGS) entry which is preliminary data.</text>
</comment>
<gene>
    <name evidence="1" type="ORF">Q604_UNBC03707G0001</name>
</gene>
<organism evidence="1">
    <name type="scientific">human gut metagenome</name>
    <dbReference type="NCBI Taxonomy" id="408170"/>
    <lineage>
        <taxon>unclassified sequences</taxon>
        <taxon>metagenomes</taxon>
        <taxon>organismal metagenomes</taxon>
    </lineage>
</organism>
<protein>
    <submittedName>
        <fullName evidence="1">Uncharacterized protein</fullName>
    </submittedName>
</protein>
<name>W1YIQ0_9ZZZZ</name>
<proteinExistence type="predicted"/>
<feature type="non-terminal residue" evidence="1">
    <location>
        <position position="1"/>
    </location>
</feature>
<sequence length="89" mass="8293">VTPAALRAVATTSFATPAALRAVGTVAAASAVLTAGTLSAALAVLGGSVVASVPAVARPLVGVDPQLAAAEGRPSHGLKLLVAAVTGVG</sequence>
<dbReference type="AlphaFoldDB" id="W1YIQ0"/>